<protein>
    <submittedName>
        <fullName evidence="1">Uncharacterized protein</fullName>
    </submittedName>
</protein>
<sequence>MNQILYMLARIIASMSSGLSMLFHLDFAGNISSILISVYEISCSNLVSTKMSINARVILVIHT</sequence>
<accession>A0A0A9BNE1</accession>
<dbReference type="EMBL" id="GBRH01234237">
    <property type="protein sequence ID" value="JAD63658.1"/>
    <property type="molecule type" value="Transcribed_RNA"/>
</dbReference>
<reference evidence="1" key="1">
    <citation type="submission" date="2014-09" db="EMBL/GenBank/DDBJ databases">
        <authorList>
            <person name="Magalhaes I.L.F."/>
            <person name="Oliveira U."/>
            <person name="Santos F.R."/>
            <person name="Vidigal T.H.D.A."/>
            <person name="Brescovit A.D."/>
            <person name="Santos A.J."/>
        </authorList>
    </citation>
    <scope>NUCLEOTIDE SEQUENCE</scope>
    <source>
        <tissue evidence="1">Shoot tissue taken approximately 20 cm above the soil surface</tissue>
    </source>
</reference>
<name>A0A0A9BNE1_ARUDO</name>
<proteinExistence type="predicted"/>
<evidence type="ECO:0000313" key="1">
    <source>
        <dbReference type="EMBL" id="JAD63658.1"/>
    </source>
</evidence>
<dbReference type="AlphaFoldDB" id="A0A0A9BNE1"/>
<reference evidence="1" key="2">
    <citation type="journal article" date="2015" name="Data Brief">
        <title>Shoot transcriptome of the giant reed, Arundo donax.</title>
        <authorList>
            <person name="Barrero R.A."/>
            <person name="Guerrero F.D."/>
            <person name="Moolhuijzen P."/>
            <person name="Goolsby J.A."/>
            <person name="Tidwell J."/>
            <person name="Bellgard S.E."/>
            <person name="Bellgard M.I."/>
        </authorList>
    </citation>
    <scope>NUCLEOTIDE SEQUENCE</scope>
    <source>
        <tissue evidence="1">Shoot tissue taken approximately 20 cm above the soil surface</tissue>
    </source>
</reference>
<organism evidence="1">
    <name type="scientific">Arundo donax</name>
    <name type="common">Giant reed</name>
    <name type="synonym">Donax arundinaceus</name>
    <dbReference type="NCBI Taxonomy" id="35708"/>
    <lineage>
        <taxon>Eukaryota</taxon>
        <taxon>Viridiplantae</taxon>
        <taxon>Streptophyta</taxon>
        <taxon>Embryophyta</taxon>
        <taxon>Tracheophyta</taxon>
        <taxon>Spermatophyta</taxon>
        <taxon>Magnoliopsida</taxon>
        <taxon>Liliopsida</taxon>
        <taxon>Poales</taxon>
        <taxon>Poaceae</taxon>
        <taxon>PACMAD clade</taxon>
        <taxon>Arundinoideae</taxon>
        <taxon>Arundineae</taxon>
        <taxon>Arundo</taxon>
    </lineage>
</organism>